<comment type="caution">
    <text evidence="3">The sequence shown here is derived from an EMBL/GenBank/DDBJ whole genome shotgun (WGS) entry which is preliminary data.</text>
</comment>
<dbReference type="Pfam" id="PF20253">
    <property type="entry name" value="DUF6604"/>
    <property type="match status" value="1"/>
</dbReference>
<accession>A0AAD6HUZ4</accession>
<sequence>MDNKVETGGGDGEETDDGNEGSANELPTLVHKAATQRKRKPSNRGKKGKQGRKTKTKGAKMESTSALKVRTVSQESYGIIEDESGKTAIHYMATYSMMHQWLILRHHLQSVWRAVAYNELNTAAASSLCNVAIEMIKDSQSQIFVEFPGHADGVIETSQESSLDMKEELLIHTFQHPCDFVMNYRKNGSGKPTKGMLKSIKNWDPHCDFSKMSKEERLQRRRSFTINWLYDLVNLFAFYVMESLTMEEEGIQPKTVEWSKSR</sequence>
<evidence type="ECO:0000313" key="4">
    <source>
        <dbReference type="Proteomes" id="UP001215712"/>
    </source>
</evidence>
<name>A0AAD6HUZ4_9EURO</name>
<dbReference type="Proteomes" id="UP001215712">
    <property type="component" value="Unassembled WGS sequence"/>
</dbReference>
<feature type="region of interest" description="Disordered" evidence="1">
    <location>
        <begin position="1"/>
        <end position="67"/>
    </location>
</feature>
<dbReference type="PANTHER" id="PTHR38795:SF1">
    <property type="entry name" value="DUF6604 DOMAIN-CONTAINING PROTEIN"/>
    <property type="match status" value="1"/>
</dbReference>
<evidence type="ECO:0000313" key="3">
    <source>
        <dbReference type="EMBL" id="KAJ5738493.1"/>
    </source>
</evidence>
<dbReference type="PANTHER" id="PTHR38795">
    <property type="entry name" value="DUF6604 DOMAIN-CONTAINING PROTEIN"/>
    <property type="match status" value="1"/>
</dbReference>
<evidence type="ECO:0000256" key="1">
    <source>
        <dbReference type="SAM" id="MobiDB-lite"/>
    </source>
</evidence>
<dbReference type="EMBL" id="JAQJAN010000002">
    <property type="protein sequence ID" value="KAJ5738493.1"/>
    <property type="molecule type" value="Genomic_DNA"/>
</dbReference>
<organism evidence="3 4">
    <name type="scientific">Penicillium malachiteum</name>
    <dbReference type="NCBI Taxonomy" id="1324776"/>
    <lineage>
        <taxon>Eukaryota</taxon>
        <taxon>Fungi</taxon>
        <taxon>Dikarya</taxon>
        <taxon>Ascomycota</taxon>
        <taxon>Pezizomycotina</taxon>
        <taxon>Eurotiomycetes</taxon>
        <taxon>Eurotiomycetidae</taxon>
        <taxon>Eurotiales</taxon>
        <taxon>Aspergillaceae</taxon>
        <taxon>Penicillium</taxon>
    </lineage>
</organism>
<evidence type="ECO:0000259" key="2">
    <source>
        <dbReference type="Pfam" id="PF20253"/>
    </source>
</evidence>
<gene>
    <name evidence="3" type="ORF">N7493_001648</name>
</gene>
<dbReference type="InterPro" id="IPR046539">
    <property type="entry name" value="DUF6604"/>
</dbReference>
<keyword evidence="4" id="KW-1185">Reference proteome</keyword>
<dbReference type="AlphaFoldDB" id="A0AAD6HUZ4"/>
<feature type="domain" description="DUF6604" evidence="2">
    <location>
        <begin position="38"/>
        <end position="144"/>
    </location>
</feature>
<reference evidence="3" key="2">
    <citation type="submission" date="2023-01" db="EMBL/GenBank/DDBJ databases">
        <authorList>
            <person name="Petersen C."/>
        </authorList>
    </citation>
    <scope>NUCLEOTIDE SEQUENCE</scope>
    <source>
        <strain evidence="3">IBT 17514</strain>
    </source>
</reference>
<proteinExistence type="predicted"/>
<reference evidence="3" key="1">
    <citation type="journal article" date="2023" name="IMA Fungus">
        <title>Comparative genomic study of the Penicillium genus elucidates a diverse pangenome and 15 lateral gene transfer events.</title>
        <authorList>
            <person name="Petersen C."/>
            <person name="Sorensen T."/>
            <person name="Nielsen M.R."/>
            <person name="Sondergaard T.E."/>
            <person name="Sorensen J.L."/>
            <person name="Fitzpatrick D.A."/>
            <person name="Frisvad J.C."/>
            <person name="Nielsen K.L."/>
        </authorList>
    </citation>
    <scope>NUCLEOTIDE SEQUENCE</scope>
    <source>
        <strain evidence="3">IBT 17514</strain>
    </source>
</reference>
<feature type="compositionally biased region" description="Basic residues" evidence="1">
    <location>
        <begin position="34"/>
        <end position="58"/>
    </location>
</feature>
<protein>
    <recommendedName>
        <fullName evidence="2">DUF6604 domain-containing protein</fullName>
    </recommendedName>
</protein>